<dbReference type="Gene3D" id="3.40.395.10">
    <property type="entry name" value="Adenoviral Proteinase, Chain A"/>
    <property type="match status" value="1"/>
</dbReference>
<keyword evidence="3" id="KW-0378">Hydrolase</keyword>
<gene>
    <name evidence="7" type="ORF">FJTKL_01968</name>
</gene>
<dbReference type="InterPro" id="IPR003653">
    <property type="entry name" value="Peptidase_C48_C"/>
</dbReference>
<feature type="compositionally biased region" description="Low complexity" evidence="5">
    <location>
        <begin position="121"/>
        <end position="137"/>
    </location>
</feature>
<dbReference type="InterPro" id="IPR044613">
    <property type="entry name" value="Nep1/2-like"/>
</dbReference>
<dbReference type="SUPFAM" id="SSF54001">
    <property type="entry name" value="Cysteine proteinases"/>
    <property type="match status" value="1"/>
</dbReference>
<evidence type="ECO:0000313" key="8">
    <source>
        <dbReference type="Proteomes" id="UP001600888"/>
    </source>
</evidence>
<dbReference type="EMBL" id="JBAWTH010000130">
    <property type="protein sequence ID" value="KAL2275583.1"/>
    <property type="molecule type" value="Genomic_DNA"/>
</dbReference>
<name>A0ABR4DZJ3_9PEZI</name>
<sequence>MPFRDRVARRFGETVSAPASLSPHLVLSTSQTGFSPDPRVGTGSGRGVGCTRTRATARHDRMECNGTGHGTGSDTEMLVRSTLGPQHRPNDKIVKTIGRTARAMALRSTGNPRTYPPPSSPSSSARRSSPRSSTTYANSSWPSSDHSRRKHHSRVTRANCKMTDAHGNQLSPTAPYLSYHDICLTYEDIKALRNDWLTDNNIHFWEEWLEHEILPKYPQARICLLRPSMTYLLMRNDPASIRSALPDMTKVTHVFLPINDAVSRTQPDGSHWSLLLVSKIDGVSFHYDSLGGANAGEGARASDRMAALLGMPLRFQNITDCPQQENGNDCGVFVCILMRHLLVKRLLNANAREKVSMSMSNKMIDATGARKEMIKIIESLRKEGERRRSASPFPKQEGAPRID</sequence>
<dbReference type="Proteomes" id="UP001600888">
    <property type="component" value="Unassembled WGS sequence"/>
</dbReference>
<comment type="caution">
    <text evidence="7">The sequence shown here is derived from an EMBL/GenBank/DDBJ whole genome shotgun (WGS) entry which is preliminary data.</text>
</comment>
<dbReference type="PANTHER" id="PTHR46468:SF1">
    <property type="entry name" value="SENTRIN-SPECIFIC PROTEASE 8"/>
    <property type="match status" value="1"/>
</dbReference>
<evidence type="ECO:0000256" key="4">
    <source>
        <dbReference type="ARBA" id="ARBA00022807"/>
    </source>
</evidence>
<evidence type="ECO:0000259" key="6">
    <source>
        <dbReference type="PROSITE" id="PS50600"/>
    </source>
</evidence>
<keyword evidence="2" id="KW-0645">Protease</keyword>
<dbReference type="PANTHER" id="PTHR46468">
    <property type="entry name" value="SENTRIN-SPECIFIC PROTEASE 8"/>
    <property type="match status" value="1"/>
</dbReference>
<dbReference type="EMBL" id="JBAWTH010000130">
    <property type="protein sequence ID" value="KAL2275582.1"/>
    <property type="molecule type" value="Genomic_DNA"/>
</dbReference>
<evidence type="ECO:0000313" key="7">
    <source>
        <dbReference type="EMBL" id="KAL2275582.1"/>
    </source>
</evidence>
<feature type="region of interest" description="Disordered" evidence="5">
    <location>
        <begin position="105"/>
        <end position="166"/>
    </location>
</feature>
<evidence type="ECO:0000256" key="2">
    <source>
        <dbReference type="ARBA" id="ARBA00022670"/>
    </source>
</evidence>
<accession>A0ABR4DZJ3</accession>
<keyword evidence="8" id="KW-1185">Reference proteome</keyword>
<evidence type="ECO:0000256" key="5">
    <source>
        <dbReference type="SAM" id="MobiDB-lite"/>
    </source>
</evidence>
<protein>
    <recommendedName>
        <fullName evidence="6">Ubiquitin-like protease family profile domain-containing protein</fullName>
    </recommendedName>
</protein>
<feature type="region of interest" description="Disordered" evidence="5">
    <location>
        <begin position="28"/>
        <end position="50"/>
    </location>
</feature>
<evidence type="ECO:0000256" key="3">
    <source>
        <dbReference type="ARBA" id="ARBA00022801"/>
    </source>
</evidence>
<proteinExistence type="inferred from homology"/>
<feature type="region of interest" description="Disordered" evidence="5">
    <location>
        <begin position="380"/>
        <end position="403"/>
    </location>
</feature>
<feature type="domain" description="Ubiquitin-like protease family profile" evidence="6">
    <location>
        <begin position="182"/>
        <end position="341"/>
    </location>
</feature>
<reference evidence="7 8" key="1">
    <citation type="submission" date="2024-03" db="EMBL/GenBank/DDBJ databases">
        <title>A high-quality draft genome sequence of Diaporthe vaccinii, a causative agent of upright dieback and viscid rot disease in cranberry plants.</title>
        <authorList>
            <person name="Sarrasin M."/>
            <person name="Lang B.F."/>
            <person name="Burger G."/>
        </authorList>
    </citation>
    <scope>NUCLEOTIDE SEQUENCE [LARGE SCALE GENOMIC DNA]</scope>
    <source>
        <strain evidence="7 8">IS7</strain>
    </source>
</reference>
<dbReference type="EMBL" id="JBAWTH010000130">
    <property type="protein sequence ID" value="KAL2275581.1"/>
    <property type="molecule type" value="Genomic_DNA"/>
</dbReference>
<dbReference type="PROSITE" id="PS50600">
    <property type="entry name" value="ULP_PROTEASE"/>
    <property type="match status" value="1"/>
</dbReference>
<dbReference type="Pfam" id="PF02902">
    <property type="entry name" value="Peptidase_C48"/>
    <property type="match status" value="1"/>
</dbReference>
<comment type="similarity">
    <text evidence="1">Belongs to the peptidase C48 family.</text>
</comment>
<evidence type="ECO:0000256" key="1">
    <source>
        <dbReference type="ARBA" id="ARBA00005234"/>
    </source>
</evidence>
<keyword evidence="4" id="KW-0788">Thiol protease</keyword>
<organism evidence="7 8">
    <name type="scientific">Diaporthe vaccinii</name>
    <dbReference type="NCBI Taxonomy" id="105482"/>
    <lineage>
        <taxon>Eukaryota</taxon>
        <taxon>Fungi</taxon>
        <taxon>Dikarya</taxon>
        <taxon>Ascomycota</taxon>
        <taxon>Pezizomycotina</taxon>
        <taxon>Sordariomycetes</taxon>
        <taxon>Sordariomycetidae</taxon>
        <taxon>Diaporthales</taxon>
        <taxon>Diaporthaceae</taxon>
        <taxon>Diaporthe</taxon>
        <taxon>Diaporthe eres species complex</taxon>
    </lineage>
</organism>
<dbReference type="InterPro" id="IPR038765">
    <property type="entry name" value="Papain-like_cys_pep_sf"/>
</dbReference>